<evidence type="ECO:0000256" key="3">
    <source>
        <dbReference type="PROSITE-ProRule" id="PRU00125"/>
    </source>
</evidence>
<feature type="compositionally biased region" description="Basic residues" evidence="4">
    <location>
        <begin position="1417"/>
        <end position="1437"/>
    </location>
</feature>
<evidence type="ECO:0000256" key="1">
    <source>
        <dbReference type="ARBA" id="ARBA00022723"/>
    </source>
</evidence>
<dbReference type="Proteomes" id="UP000194127">
    <property type="component" value="Unassembled WGS sequence"/>
</dbReference>
<feature type="region of interest" description="Disordered" evidence="4">
    <location>
        <begin position="1558"/>
        <end position="1577"/>
    </location>
</feature>
<keyword evidence="7" id="KW-1185">Reference proteome</keyword>
<feature type="compositionally biased region" description="Low complexity" evidence="4">
    <location>
        <begin position="929"/>
        <end position="940"/>
    </location>
</feature>
<proteinExistence type="predicted"/>
<feature type="region of interest" description="Disordered" evidence="4">
    <location>
        <begin position="444"/>
        <end position="472"/>
    </location>
</feature>
<dbReference type="RefSeq" id="XP_024344476.1">
    <property type="nucleotide sequence ID" value="XM_024488431.1"/>
</dbReference>
<name>A0A1X6NGP5_9APHY</name>
<dbReference type="OrthoDB" id="1112565at2759"/>
<feature type="compositionally biased region" description="Basic residues" evidence="4">
    <location>
        <begin position="1558"/>
        <end position="1567"/>
    </location>
</feature>
<feature type="region of interest" description="Disordered" evidence="4">
    <location>
        <begin position="1246"/>
        <end position="1273"/>
    </location>
</feature>
<keyword evidence="3" id="KW-0440">LIM domain</keyword>
<feature type="region of interest" description="Disordered" evidence="4">
    <location>
        <begin position="1701"/>
        <end position="1724"/>
    </location>
</feature>
<feature type="region of interest" description="Disordered" evidence="4">
    <location>
        <begin position="1412"/>
        <end position="1489"/>
    </location>
</feature>
<feature type="compositionally biased region" description="Low complexity" evidence="4">
    <location>
        <begin position="1701"/>
        <end position="1721"/>
    </location>
</feature>
<dbReference type="GO" id="GO:0030695">
    <property type="term" value="F:GTPase regulator activity"/>
    <property type="evidence" value="ECO:0007669"/>
    <property type="project" value="UniProtKB-ARBA"/>
</dbReference>
<feature type="region of interest" description="Disordered" evidence="4">
    <location>
        <begin position="1621"/>
        <end position="1646"/>
    </location>
</feature>
<evidence type="ECO:0000259" key="5">
    <source>
        <dbReference type="PROSITE" id="PS50023"/>
    </source>
</evidence>
<feature type="compositionally biased region" description="Polar residues" evidence="4">
    <location>
        <begin position="1302"/>
        <end position="1311"/>
    </location>
</feature>
<feature type="compositionally biased region" description="Polar residues" evidence="4">
    <location>
        <begin position="983"/>
        <end position="1002"/>
    </location>
</feature>
<feature type="compositionally biased region" description="Basic and acidic residues" evidence="4">
    <location>
        <begin position="629"/>
        <end position="643"/>
    </location>
</feature>
<dbReference type="PROSITE" id="PS50023">
    <property type="entry name" value="LIM_DOMAIN_2"/>
    <property type="match status" value="1"/>
</dbReference>
<feature type="region of interest" description="Disordered" evidence="4">
    <location>
        <begin position="914"/>
        <end position="1005"/>
    </location>
</feature>
<evidence type="ECO:0000313" key="7">
    <source>
        <dbReference type="Proteomes" id="UP000194127"/>
    </source>
</evidence>
<gene>
    <name evidence="6" type="ORF">POSPLADRAFT_1176578</name>
</gene>
<evidence type="ECO:0000256" key="4">
    <source>
        <dbReference type="SAM" id="MobiDB-lite"/>
    </source>
</evidence>
<dbReference type="STRING" id="670580.A0A1X6NGP5"/>
<feature type="region of interest" description="Disordered" evidence="4">
    <location>
        <begin position="694"/>
        <end position="795"/>
    </location>
</feature>
<evidence type="ECO:0000256" key="2">
    <source>
        <dbReference type="ARBA" id="ARBA00022833"/>
    </source>
</evidence>
<dbReference type="InterPro" id="IPR001781">
    <property type="entry name" value="Znf_LIM"/>
</dbReference>
<dbReference type="EMBL" id="KZ110591">
    <property type="protein sequence ID" value="OSX67682.1"/>
    <property type="molecule type" value="Genomic_DNA"/>
</dbReference>
<feature type="domain" description="LIM zinc-binding" evidence="5">
    <location>
        <begin position="1008"/>
        <end position="1086"/>
    </location>
</feature>
<sequence>MRPPETLSSGLHIVTPDSTIDSAQAIFLRWGPTITWCWTTWHDPRIMDAEVIDYVVSKCLRLIPGDFLTLRCAKTASWLHQIPDDRNADEFVIEAADPRRWDETLIFTIARIPLAAAIAITRLIHHIMSALTAATSATPCVGLQDITLKACWAATQLLHAFENNSEEHDVVTSLSDSLCRLFIIMRQDEVDFIVRDLVIEGISFIRADILRQVMKDVLSDTRLKFAEIWEESKGSGGLTYTLLLTICGRSVGYQSTVVDWLNHEASDSLGSRTLGDSLLVTLATYEISDLSSDDTVWDDSAIWQIATARSSMNLATAAAFATYLSVSIRRQTCDDLMHAEAYNYLRDVLLLVLKHQFLAAEESIAVLVTLRLGQITRGLCSELQEDDLALEENISYQIIYDGLAFWPRLVLTAGPRFLTWDSVGGVVTSLLGLAVSAEAQQLLSGTRERSNPKTDGLGQPSTSANAAAGILPNPNGSELAKVYGSILQPKETLSSYHCALCSTSFPPDATIYPDPANSSSEGGANPRFLCRSCFTENGGSKGPCASCGRPVLILKTEGGDIGDKPMVDLLGRPSCAECFETCLTRSTKESPHRPGDLERSNLGGTRRTDREREGSPALEELEQRLGIVRSREGTPAKDDERTGRSNIGTKHSNLTPTTNRSPATRYTPRAADVSPIAERLAARARTDSFTPLTISPITHVTGDGTSTIRPLRRFQSPESDSTDDDADSLLASRHNLRYRSPEPATSVSDGSPVPRRTYNRFKSPEPDLHGTSPASRIGGSPRYGSPVGSKQPTEEAIEEMKQRFLRQASPAPASSSRKLILLVQRFEQPDYTLRRDRTGDAEVESLLGGQAPMPLEDLIDLSTDGLDNGELPRSESTGPMTEIPLQSHSLSTRSGREGLNIRTSISASSFNANFERSVPSTPDLAGDLSDTTSNSQSSAPSTPPSISPPSRRTSNDIFHTGGILSHTTGGSEGVRRKMELPSVTPTPKSKTHTRTLGMSSPTPLSPNARCTKCKLPLFTTKHGGKFVTVPEEPSSSGVPPKTYHTSCFRCKVCDGLFEEREGGHAVFARGQEGACHVECAPPEKVTVYTKPPVASKLPVSSTKPAMAPRASNNTPYATTPSSSRYERPPPTAPPTSAGFTFPRFGGSTSCPGCNKAVAVMERGVVQGPQGTKWHGTCLLCGGKDAKGRRKEAGKPGCGKKLDSAAKTDMDGRVWCRECLVDIHSSTTYRIPHLTLNPQLLLPAEMRNSPSPVRGPLVASHTGGRGIAPQHTGTTTIARQFTGIGSGSDASLMRQLTGGGLSPTRQLSSSPTKLHDGPRPGRTYPRPKSVIGMRSTKSDGEGRDDTEDEGFDVIAARSTPRHYMRAIEKEGHDNIIWPARWVSYKTEFGLQMGKRVRGFEAVRGFDEWAAGNGEVTGRSKKRGGVERRSRRAHQKKPIMGKIPASRDGGAAGGDGGQDEIKRARPCSDYTRSPSYKHLPGADEPPEKWDVDQWRRGKRARRDTRLTHCKQARSSLEEQYANPFGATFGSLFVEERTPSLPSMPALPSTSAAFDLFPERTRRKPRRTSHASRLNAPFSHDDDLMTAGELEQMRSHAFGELQRSVAENGEGLVDRMREWENSRHRNDREMRRRQRRRSVQYGSLAAGRATRASEAAAAAAENHDDDDVEIVSGDTGSAPFHIRPLSHKKRALSLDVDMPAIHPALTSDRSSSPLSASAAPSTCASDDEGHTATLFTPALTHAYSNSTNSSLISLPLPIHLQPHDMSPSSSPPFVFPNGAQLVSTAAHVPSPASRSEKAVAALTLAMANGACGLNDYSALHFAEGATTTTVTSPPIDECQVGELWH</sequence>
<feature type="compositionally biased region" description="Basic and acidic residues" evidence="4">
    <location>
        <begin position="586"/>
        <end position="599"/>
    </location>
</feature>
<dbReference type="Gene3D" id="2.10.110.10">
    <property type="entry name" value="Cysteine Rich Protein"/>
    <property type="match status" value="2"/>
</dbReference>
<evidence type="ECO:0000313" key="6">
    <source>
        <dbReference type="EMBL" id="OSX67682.1"/>
    </source>
</evidence>
<keyword evidence="1 3" id="KW-0479">Metal-binding</keyword>
<keyword evidence="2 3" id="KW-0862">Zinc</keyword>
<protein>
    <recommendedName>
        <fullName evidence="5">LIM zinc-binding domain-containing protein</fullName>
    </recommendedName>
</protein>
<feature type="compositionally biased region" description="Polar residues" evidence="4">
    <location>
        <begin position="1110"/>
        <end position="1123"/>
    </location>
</feature>
<reference evidence="6 7" key="1">
    <citation type="submission" date="2017-04" db="EMBL/GenBank/DDBJ databases">
        <title>Genome Sequence of the Model Brown-Rot Fungus Postia placenta SB12.</title>
        <authorList>
            <consortium name="DOE Joint Genome Institute"/>
            <person name="Gaskell J."/>
            <person name="Kersten P."/>
            <person name="Larrondo L.F."/>
            <person name="Canessa P."/>
            <person name="Martinez D."/>
            <person name="Hibbett D."/>
            <person name="Schmoll M."/>
            <person name="Kubicek C.P."/>
            <person name="Martinez A.T."/>
            <person name="Yadav J."/>
            <person name="Master E."/>
            <person name="Magnuson J.K."/>
            <person name="James T."/>
            <person name="Yaver D."/>
            <person name="Berka R."/>
            <person name="Labutti K."/>
            <person name="Lipzen A."/>
            <person name="Aerts A."/>
            <person name="Barry K."/>
            <person name="Henrissat B."/>
            <person name="Blanchette R."/>
            <person name="Grigoriev I."/>
            <person name="Cullen D."/>
        </authorList>
    </citation>
    <scope>NUCLEOTIDE SEQUENCE [LARGE SCALE GENOMIC DNA]</scope>
    <source>
        <strain evidence="6 7">MAD-698-R-SB12</strain>
    </source>
</reference>
<feature type="region of interest" description="Disordered" evidence="4">
    <location>
        <begin position="861"/>
        <end position="895"/>
    </location>
</feature>
<feature type="compositionally biased region" description="Polar residues" evidence="4">
    <location>
        <begin position="694"/>
        <end position="708"/>
    </location>
</feature>
<dbReference type="GO" id="GO:0046872">
    <property type="term" value="F:metal ion binding"/>
    <property type="evidence" value="ECO:0007669"/>
    <property type="project" value="UniProtKB-KW"/>
</dbReference>
<feature type="compositionally biased region" description="Polar residues" evidence="4">
    <location>
        <begin position="874"/>
        <end position="893"/>
    </location>
</feature>
<feature type="region of interest" description="Disordered" evidence="4">
    <location>
        <begin position="1097"/>
        <end position="1135"/>
    </location>
</feature>
<feature type="region of interest" description="Disordered" evidence="4">
    <location>
        <begin position="586"/>
        <end position="671"/>
    </location>
</feature>
<accession>A0A1X6NGP5</accession>
<organism evidence="6 7">
    <name type="scientific">Postia placenta MAD-698-R-SB12</name>
    <dbReference type="NCBI Taxonomy" id="670580"/>
    <lineage>
        <taxon>Eukaryota</taxon>
        <taxon>Fungi</taxon>
        <taxon>Dikarya</taxon>
        <taxon>Basidiomycota</taxon>
        <taxon>Agaricomycotina</taxon>
        <taxon>Agaricomycetes</taxon>
        <taxon>Polyporales</taxon>
        <taxon>Adustoporiaceae</taxon>
        <taxon>Rhodonia</taxon>
    </lineage>
</organism>
<feature type="compositionally biased region" description="Polar residues" evidence="4">
    <location>
        <begin position="644"/>
        <end position="664"/>
    </location>
</feature>
<dbReference type="GeneID" id="36333380"/>
<feature type="region of interest" description="Disordered" evidence="4">
    <location>
        <begin position="1285"/>
        <end position="1349"/>
    </location>
</feature>